<accession>A0ABT8SWB9</accession>
<gene>
    <name evidence="1" type="ORF">Q2T52_10110</name>
</gene>
<reference evidence="1" key="1">
    <citation type="journal article" date="2015" name="Int. J. Syst. Evol. Microbiol.">
        <title>Rhizobium oryzicola sp. nov., potential plant-growth-promoting endophytic bacteria isolated from rice roots.</title>
        <authorList>
            <person name="Zhang X.X."/>
            <person name="Gao J.S."/>
            <person name="Cao Y.H."/>
            <person name="Sheirdil R.A."/>
            <person name="Wang X.C."/>
            <person name="Zhang L."/>
        </authorList>
    </citation>
    <scope>NUCLEOTIDE SEQUENCE</scope>
    <source>
        <strain evidence="1">05753</strain>
    </source>
</reference>
<sequence>MAIQLKYNGKNDKAGQCEVTIRGKTKSTGDGEQGRILALIEIEAFEKGEVERKELMEAYDDMVAKSVDGFVLRLWEPTMPPAANELPEAAIKSARYEAYIDGEEVYKGDDLQELRNIVSNIPDSSFGP</sequence>
<keyword evidence="2" id="KW-1185">Reference proteome</keyword>
<organism evidence="1 2">
    <name type="scientific">Rhizobium oryzicola</name>
    <dbReference type="NCBI Taxonomy" id="1232668"/>
    <lineage>
        <taxon>Bacteria</taxon>
        <taxon>Pseudomonadati</taxon>
        <taxon>Pseudomonadota</taxon>
        <taxon>Alphaproteobacteria</taxon>
        <taxon>Hyphomicrobiales</taxon>
        <taxon>Rhizobiaceae</taxon>
        <taxon>Rhizobium/Agrobacterium group</taxon>
        <taxon>Rhizobium</taxon>
    </lineage>
</organism>
<dbReference type="Proteomes" id="UP001169006">
    <property type="component" value="Unassembled WGS sequence"/>
</dbReference>
<name>A0ABT8SWB9_9HYPH</name>
<protein>
    <submittedName>
        <fullName evidence="1">Uncharacterized protein</fullName>
    </submittedName>
</protein>
<reference evidence="1" key="2">
    <citation type="submission" date="2023-07" db="EMBL/GenBank/DDBJ databases">
        <authorList>
            <person name="Sun H."/>
        </authorList>
    </citation>
    <scope>NUCLEOTIDE SEQUENCE</scope>
    <source>
        <strain evidence="1">05753</strain>
    </source>
</reference>
<evidence type="ECO:0000313" key="1">
    <source>
        <dbReference type="EMBL" id="MDO1582454.1"/>
    </source>
</evidence>
<evidence type="ECO:0000313" key="2">
    <source>
        <dbReference type="Proteomes" id="UP001169006"/>
    </source>
</evidence>
<dbReference type="RefSeq" id="WP_302076593.1">
    <property type="nucleotide sequence ID" value="NZ_JAUKWQ010000002.1"/>
</dbReference>
<comment type="caution">
    <text evidence="1">The sequence shown here is derived from an EMBL/GenBank/DDBJ whole genome shotgun (WGS) entry which is preliminary data.</text>
</comment>
<dbReference type="EMBL" id="JAUKWQ010000002">
    <property type="protein sequence ID" value="MDO1582454.1"/>
    <property type="molecule type" value="Genomic_DNA"/>
</dbReference>
<proteinExistence type="predicted"/>